<organism evidence="2 3">
    <name type="scientific">Winmispira thermophila (strain ATCC 49972 / DSM 6192 / RI 19.B1)</name>
    <name type="common">Spirochaeta thermophila</name>
    <dbReference type="NCBI Taxonomy" id="665571"/>
    <lineage>
        <taxon>Bacteria</taxon>
        <taxon>Pseudomonadati</taxon>
        <taxon>Spirochaetota</taxon>
        <taxon>Spirochaetia</taxon>
        <taxon>Winmispirales</taxon>
        <taxon>Winmispiraceae</taxon>
        <taxon>Winmispira</taxon>
    </lineage>
</organism>
<dbReference type="PANTHER" id="PTHR42924:SF3">
    <property type="entry name" value="POLYMERASE_HISTIDINOL PHOSPHATASE N-TERMINAL DOMAIN-CONTAINING PROTEIN"/>
    <property type="match status" value="1"/>
</dbReference>
<dbReference type="InterPro" id="IPR003141">
    <property type="entry name" value="Pol/His_phosphatase_N"/>
</dbReference>
<dbReference type="SUPFAM" id="SSF89550">
    <property type="entry name" value="PHP domain-like"/>
    <property type="match status" value="1"/>
</dbReference>
<proteinExistence type="predicted"/>
<dbReference type="GO" id="GO:0035312">
    <property type="term" value="F:5'-3' DNA exonuclease activity"/>
    <property type="evidence" value="ECO:0007669"/>
    <property type="project" value="TreeGrafter"/>
</dbReference>
<dbReference type="PaxDb" id="665571-STHERM_c07240"/>
<dbReference type="GO" id="GO:0004534">
    <property type="term" value="F:5'-3' RNA exonuclease activity"/>
    <property type="evidence" value="ECO:0007669"/>
    <property type="project" value="TreeGrafter"/>
</dbReference>
<dbReference type="SMART" id="SM00481">
    <property type="entry name" value="POLIIIAc"/>
    <property type="match status" value="1"/>
</dbReference>
<dbReference type="Pfam" id="PF02811">
    <property type="entry name" value="PHP"/>
    <property type="match status" value="1"/>
</dbReference>
<accession>E0RRI1</accession>
<protein>
    <recommendedName>
        <fullName evidence="1">Polymerase/histidinol phosphatase N-terminal domain-containing protein</fullName>
    </recommendedName>
</protein>
<dbReference type="EMBL" id="CP001698">
    <property type="protein sequence ID" value="ADN01682.1"/>
    <property type="molecule type" value="Genomic_DNA"/>
</dbReference>
<dbReference type="AlphaFoldDB" id="E0RRI1"/>
<evidence type="ECO:0000313" key="2">
    <source>
        <dbReference type="EMBL" id="ADN01682.1"/>
    </source>
</evidence>
<dbReference type="Proteomes" id="UP000001296">
    <property type="component" value="Chromosome"/>
</dbReference>
<dbReference type="KEGG" id="sta:STHERM_c07240"/>
<dbReference type="CDD" id="cd07438">
    <property type="entry name" value="PHP_HisPPase_AMP"/>
    <property type="match status" value="1"/>
</dbReference>
<feature type="domain" description="Polymerase/histidinol phosphatase N-terminal" evidence="1">
    <location>
        <begin position="3"/>
        <end position="68"/>
    </location>
</feature>
<sequence>MRLDLHTHSTASDGALSPSLLIKEAARLGIGLLALTDHDTTSGLEEASRAAREEGISFIPGIEMEVAHEGGEFHLLGLGIDASNPVLGYLLADLRRRRHERNVRIIHRMREAGIEVSLEDMEEVQGVVTRPHFARLLVARGLARSIPEAMEEYLNYGRPFYEPKAGCTLEEAVRAIHAAGGLAVIAHPVSLGIPDEELVRRFADYREAGVDGVEAYHYSHSLEEARKFSRTAASLGLLVSAGSDFHGKDRRDVDLGTTAGGLTITSSLIPDLIERLSHCGVCT</sequence>
<dbReference type="Gene3D" id="3.20.20.140">
    <property type="entry name" value="Metal-dependent hydrolases"/>
    <property type="match status" value="1"/>
</dbReference>
<reference evidence="2 3" key="2">
    <citation type="journal article" date="2010" name="J. Bacteriol.">
        <title>Genome sequence of the polysaccharide-degrading, thermophilic anaerobe Spirochaeta thermophila DSM 6192.</title>
        <authorList>
            <person name="Angelov A."/>
            <person name="Liebl S."/>
            <person name="Ballschmiter M."/>
            <person name="Bomeke M."/>
            <person name="Lehmann R."/>
            <person name="Liesegang H."/>
            <person name="Daniel R."/>
            <person name="Liebl W."/>
        </authorList>
    </citation>
    <scope>NUCLEOTIDE SEQUENCE [LARGE SCALE GENOMIC DNA]</scope>
    <source>
        <strain evidence="3">ATCC 49972 / DSM 6192 / RI 19.B1</strain>
    </source>
</reference>
<evidence type="ECO:0000259" key="1">
    <source>
        <dbReference type="SMART" id="SM00481"/>
    </source>
</evidence>
<dbReference type="eggNOG" id="COG0613">
    <property type="taxonomic scope" value="Bacteria"/>
</dbReference>
<dbReference type="PANTHER" id="PTHR42924">
    <property type="entry name" value="EXONUCLEASE"/>
    <property type="match status" value="1"/>
</dbReference>
<dbReference type="HOGENOM" id="CLU_067347_1_0_12"/>
<evidence type="ECO:0000313" key="3">
    <source>
        <dbReference type="Proteomes" id="UP000001296"/>
    </source>
</evidence>
<name>E0RRI1_WINT6</name>
<reference key="1">
    <citation type="submission" date="2009-08" db="EMBL/GenBank/DDBJ databases">
        <title>The genome sequence of Spirochaeta thermophila DSM6192.</title>
        <authorList>
            <person name="Angelov A."/>
            <person name="Mientus M."/>
            <person name="Wittenberg S."/>
            <person name="Lehmann R."/>
            <person name="Liesegang H."/>
            <person name="Daniel R."/>
            <person name="Liebl W."/>
        </authorList>
    </citation>
    <scope>NUCLEOTIDE SEQUENCE</scope>
    <source>
        <strain>DSM 6192</strain>
    </source>
</reference>
<dbReference type="InterPro" id="IPR016195">
    <property type="entry name" value="Pol/histidinol_Pase-like"/>
</dbReference>
<dbReference type="InterPro" id="IPR004013">
    <property type="entry name" value="PHP_dom"/>
</dbReference>
<dbReference type="Gene3D" id="1.10.150.650">
    <property type="match status" value="1"/>
</dbReference>
<dbReference type="InterPro" id="IPR052018">
    <property type="entry name" value="PHP_domain"/>
</dbReference>
<gene>
    <name evidence="2" type="ordered locus">STHERM_c07240</name>
</gene>